<accession>A0ABX0K3N2</accession>
<gene>
    <name evidence="2" type="ORF">GOB81_17260</name>
</gene>
<evidence type="ECO:0000313" key="3">
    <source>
        <dbReference type="Proteomes" id="UP000631653"/>
    </source>
</evidence>
<comment type="caution">
    <text evidence="2">The sequence shown here is derived from an EMBL/GenBank/DDBJ whole genome shotgun (WGS) entry which is preliminary data.</text>
</comment>
<keyword evidence="3" id="KW-1185">Reference proteome</keyword>
<sequence length="50" mass="5060">MSGLGNVTPPRQAARTAAGRKKVAKGIKGIENTTASAGGEFCTMAAYDFG</sequence>
<protein>
    <submittedName>
        <fullName evidence="2">Uncharacterized protein</fullName>
    </submittedName>
</protein>
<dbReference type="EMBL" id="WOSY01000063">
    <property type="protein sequence ID" value="NHN90323.1"/>
    <property type="molecule type" value="Genomic_DNA"/>
</dbReference>
<feature type="region of interest" description="Disordered" evidence="1">
    <location>
        <begin position="1"/>
        <end position="20"/>
    </location>
</feature>
<evidence type="ECO:0000256" key="1">
    <source>
        <dbReference type="SAM" id="MobiDB-lite"/>
    </source>
</evidence>
<dbReference type="RefSeq" id="WP_173571456.1">
    <property type="nucleotide sequence ID" value="NZ_WOSY01000063.1"/>
</dbReference>
<organism evidence="2 3">
    <name type="scientific">Acetobacter conturbans</name>
    <dbReference type="NCBI Taxonomy" id="1737472"/>
    <lineage>
        <taxon>Bacteria</taxon>
        <taxon>Pseudomonadati</taxon>
        <taxon>Pseudomonadota</taxon>
        <taxon>Alphaproteobacteria</taxon>
        <taxon>Acetobacterales</taxon>
        <taxon>Acetobacteraceae</taxon>
        <taxon>Acetobacter</taxon>
    </lineage>
</organism>
<proteinExistence type="predicted"/>
<name>A0ABX0K3N2_9PROT</name>
<dbReference type="Proteomes" id="UP000631653">
    <property type="component" value="Unassembled WGS sequence"/>
</dbReference>
<reference evidence="2 3" key="1">
    <citation type="journal article" date="2020" name="Int. J. Syst. Evol. Microbiol.">
        <title>Novel acetic acid bacteria from cider fermentations: Acetobacter conturbans sp. nov. and Acetobacter fallax sp. nov.</title>
        <authorList>
            <person name="Sombolestani A.S."/>
            <person name="Cleenwerck I."/>
            <person name="Cnockaert M."/>
            <person name="Borremans W."/>
            <person name="Wieme A.D."/>
            <person name="De Vuyst L."/>
            <person name="Vandamme P."/>
        </authorList>
    </citation>
    <scope>NUCLEOTIDE SEQUENCE [LARGE SCALE GENOMIC DNA]</scope>
    <source>
        <strain evidence="2 3">LMG 1627</strain>
    </source>
</reference>
<evidence type="ECO:0000313" key="2">
    <source>
        <dbReference type="EMBL" id="NHN90323.1"/>
    </source>
</evidence>